<evidence type="ECO:0000313" key="2">
    <source>
        <dbReference type="Proteomes" id="UP000034723"/>
    </source>
</evidence>
<dbReference type="RefSeq" id="WP_048095477.1">
    <property type="nucleotide sequence ID" value="NZ_CP011267.1"/>
</dbReference>
<dbReference type="GeneID" id="24803880"/>
<dbReference type="EMBL" id="CP011267">
    <property type="protein sequence ID" value="AKG91389.1"/>
    <property type="molecule type" value="Genomic_DNA"/>
</dbReference>
<keyword evidence="2" id="KW-1185">Reference proteome</keyword>
<evidence type="ECO:0000313" key="1">
    <source>
        <dbReference type="EMBL" id="AKG91389.1"/>
    </source>
</evidence>
<dbReference type="HOGENOM" id="CLU_1745480_0_0_2"/>
<name>A0A0F7IDC9_9EURY</name>
<sequence length="149" mass="16759">MPERKRKVRKVEKSEDELKKAMPGRFDAGVFTPDRVSERLTLKNLASGIALAALNAKVIIDAEAVRARKEIYEKDEVLRSLPLTTFDVSEIEVELRFAVEGVEEGDVVVSTDIEKLEKIQDSLSTVKFRLKSKPITEYTLPDGEKVVRG</sequence>
<proteinExistence type="predicted"/>
<organism evidence="1 2">
    <name type="scientific">Geoglobus ahangari</name>
    <dbReference type="NCBI Taxonomy" id="113653"/>
    <lineage>
        <taxon>Archaea</taxon>
        <taxon>Methanobacteriati</taxon>
        <taxon>Methanobacteriota</taxon>
        <taxon>Archaeoglobi</taxon>
        <taxon>Archaeoglobales</taxon>
        <taxon>Archaeoglobaceae</taxon>
        <taxon>Geoglobus</taxon>
    </lineage>
</organism>
<reference evidence="1 2" key="1">
    <citation type="submission" date="2015-04" db="EMBL/GenBank/DDBJ databases">
        <title>The complete genome sequence of the hyperthermophilic, obligate iron-reducing archaeon Geoglobus ahangari strain 234T.</title>
        <authorList>
            <person name="Manzella M.P."/>
            <person name="Holmes D.E."/>
            <person name="Rocheleau J.M."/>
            <person name="Chung A."/>
            <person name="Reguera G."/>
            <person name="Kashefi K."/>
        </authorList>
    </citation>
    <scope>NUCLEOTIDE SEQUENCE [LARGE SCALE GENOMIC DNA]</scope>
    <source>
        <strain evidence="1 2">234</strain>
    </source>
</reference>
<dbReference type="AlphaFoldDB" id="A0A0F7IDC9"/>
<protein>
    <submittedName>
        <fullName evidence="1">Uncharacterized protein</fullName>
    </submittedName>
</protein>
<dbReference type="Proteomes" id="UP000034723">
    <property type="component" value="Chromosome"/>
</dbReference>
<dbReference type="InParanoid" id="A0A0F7IDC9"/>
<dbReference type="STRING" id="113653.GAH_01309"/>
<accession>A0A0F7IDC9</accession>
<gene>
    <name evidence="1" type="ORF">GAH_01309</name>
</gene>
<dbReference type="KEGG" id="gah:GAH_01309"/>